<evidence type="ECO:0000256" key="14">
    <source>
        <dbReference type="SAM" id="MobiDB-lite"/>
    </source>
</evidence>
<keyword evidence="15" id="KW-1133">Transmembrane helix</keyword>
<keyword evidence="4" id="KW-0645">Protease</keyword>
<reference evidence="18 19" key="1">
    <citation type="submission" date="2018-06" db="EMBL/GenBank/DDBJ databases">
        <title>Genomic Encyclopedia of Type Strains, Phase IV (KMG-IV): sequencing the most valuable type-strain genomes for metagenomic binning, comparative biology and taxonomic classification.</title>
        <authorList>
            <person name="Goeker M."/>
        </authorList>
    </citation>
    <scope>NUCLEOTIDE SEQUENCE [LARGE SCALE GENOMIC DNA]</scope>
    <source>
        <strain evidence="18 19">DSM 45521</strain>
    </source>
</reference>
<comment type="similarity">
    <text evidence="2">In the N-terminal section; belongs to the glycosyltransferase 51 family.</text>
</comment>
<evidence type="ECO:0000256" key="3">
    <source>
        <dbReference type="ARBA" id="ARBA00022645"/>
    </source>
</evidence>
<comment type="similarity">
    <text evidence="1">In the C-terminal section; belongs to the transpeptidase family.</text>
</comment>
<keyword evidence="7" id="KW-0378">Hydrolase</keyword>
<evidence type="ECO:0000256" key="15">
    <source>
        <dbReference type="SAM" id="Phobius"/>
    </source>
</evidence>
<dbReference type="PANTHER" id="PTHR32282:SF34">
    <property type="entry name" value="PENICILLIN-BINDING PROTEIN 1A"/>
    <property type="match status" value="1"/>
</dbReference>
<evidence type="ECO:0000259" key="16">
    <source>
        <dbReference type="Pfam" id="PF00905"/>
    </source>
</evidence>
<dbReference type="InterPro" id="IPR036950">
    <property type="entry name" value="PBP_transglycosylase"/>
</dbReference>
<comment type="catalytic activity">
    <reaction evidence="13">
        <text>[GlcNAc-(1-&gt;4)-Mur2Ac(oyl-L-Ala-gamma-D-Glu-L-Lys-D-Ala-D-Ala)](n)-di-trans,octa-cis-undecaprenyl diphosphate + beta-D-GlcNAc-(1-&gt;4)-Mur2Ac(oyl-L-Ala-gamma-D-Glu-L-Lys-D-Ala-D-Ala)-di-trans,octa-cis-undecaprenyl diphosphate = [GlcNAc-(1-&gt;4)-Mur2Ac(oyl-L-Ala-gamma-D-Glu-L-Lys-D-Ala-D-Ala)](n+1)-di-trans,octa-cis-undecaprenyl diphosphate + di-trans,octa-cis-undecaprenyl diphosphate + H(+)</text>
        <dbReference type="Rhea" id="RHEA:23708"/>
        <dbReference type="Rhea" id="RHEA-COMP:9602"/>
        <dbReference type="Rhea" id="RHEA-COMP:9603"/>
        <dbReference type="ChEBI" id="CHEBI:15378"/>
        <dbReference type="ChEBI" id="CHEBI:58405"/>
        <dbReference type="ChEBI" id="CHEBI:60033"/>
        <dbReference type="ChEBI" id="CHEBI:78435"/>
        <dbReference type="EC" id="2.4.99.28"/>
    </reaction>
</comment>
<comment type="catalytic activity">
    <reaction evidence="12">
        <text>Preferential cleavage: (Ac)2-L-Lys-D-Ala-|-D-Ala. Also transpeptidation of peptidyl-alanyl moieties that are N-acyl substituents of D-alanine.</text>
        <dbReference type="EC" id="3.4.16.4"/>
    </reaction>
</comment>
<feature type="domain" description="Glycosyl transferase family 51" evidence="17">
    <location>
        <begin position="93"/>
        <end position="266"/>
    </location>
</feature>
<dbReference type="GO" id="GO:0008360">
    <property type="term" value="P:regulation of cell shape"/>
    <property type="evidence" value="ECO:0007669"/>
    <property type="project" value="UniProtKB-KW"/>
</dbReference>
<dbReference type="GO" id="GO:0030288">
    <property type="term" value="C:outer membrane-bounded periplasmic space"/>
    <property type="evidence" value="ECO:0007669"/>
    <property type="project" value="TreeGrafter"/>
</dbReference>
<evidence type="ECO:0000256" key="1">
    <source>
        <dbReference type="ARBA" id="ARBA00007090"/>
    </source>
</evidence>
<gene>
    <name evidence="18" type="ORF">DFR67_12063</name>
</gene>
<keyword evidence="15" id="KW-0472">Membrane</keyword>
<dbReference type="InterPro" id="IPR001264">
    <property type="entry name" value="Glyco_trans_51"/>
</dbReference>
<evidence type="ECO:0000259" key="17">
    <source>
        <dbReference type="Pfam" id="PF00912"/>
    </source>
</evidence>
<evidence type="ECO:0000256" key="4">
    <source>
        <dbReference type="ARBA" id="ARBA00022670"/>
    </source>
</evidence>
<dbReference type="AlphaFoldDB" id="A0A318RF10"/>
<dbReference type="InterPro" id="IPR012338">
    <property type="entry name" value="Beta-lactam/transpept-like"/>
</dbReference>
<keyword evidence="8" id="KW-0133">Cell shape</keyword>
<dbReference type="InterPro" id="IPR001460">
    <property type="entry name" value="PCN-bd_Tpept"/>
</dbReference>
<dbReference type="Pfam" id="PF00912">
    <property type="entry name" value="Transgly"/>
    <property type="match status" value="1"/>
</dbReference>
<dbReference type="FunFam" id="1.10.3810.10:FF:000001">
    <property type="entry name" value="Penicillin-binding protein 1A"/>
    <property type="match status" value="1"/>
</dbReference>
<dbReference type="SUPFAM" id="SSF56601">
    <property type="entry name" value="beta-lactamase/transpeptidase-like"/>
    <property type="match status" value="1"/>
</dbReference>
<keyword evidence="19" id="KW-1185">Reference proteome</keyword>
<dbReference type="GO" id="GO:0009252">
    <property type="term" value="P:peptidoglycan biosynthetic process"/>
    <property type="evidence" value="ECO:0007669"/>
    <property type="project" value="UniProtKB-KW"/>
</dbReference>
<evidence type="ECO:0000256" key="6">
    <source>
        <dbReference type="ARBA" id="ARBA00022679"/>
    </source>
</evidence>
<feature type="transmembrane region" description="Helical" evidence="15">
    <location>
        <begin position="39"/>
        <end position="64"/>
    </location>
</feature>
<feature type="compositionally biased region" description="Low complexity" evidence="14">
    <location>
        <begin position="674"/>
        <end position="705"/>
    </location>
</feature>
<evidence type="ECO:0000256" key="13">
    <source>
        <dbReference type="ARBA" id="ARBA00049902"/>
    </source>
</evidence>
<evidence type="ECO:0000256" key="5">
    <source>
        <dbReference type="ARBA" id="ARBA00022676"/>
    </source>
</evidence>
<dbReference type="GO" id="GO:0006508">
    <property type="term" value="P:proteolysis"/>
    <property type="evidence" value="ECO:0007669"/>
    <property type="project" value="UniProtKB-KW"/>
</dbReference>
<dbReference type="Gene3D" id="3.40.710.10">
    <property type="entry name" value="DD-peptidase/beta-lactamase superfamily"/>
    <property type="match status" value="1"/>
</dbReference>
<keyword evidence="3 18" id="KW-0121">Carboxypeptidase</keyword>
<keyword evidence="11" id="KW-0961">Cell wall biogenesis/degradation</keyword>
<keyword evidence="5" id="KW-0328">Glycosyltransferase</keyword>
<keyword evidence="9" id="KW-0573">Peptidoglycan synthesis</keyword>
<protein>
    <submittedName>
        <fullName evidence="18">Membrane peptidoglycan carboxypeptidase</fullName>
    </submittedName>
</protein>
<evidence type="ECO:0000256" key="9">
    <source>
        <dbReference type="ARBA" id="ARBA00022984"/>
    </source>
</evidence>
<evidence type="ECO:0000313" key="19">
    <source>
        <dbReference type="Proteomes" id="UP000247591"/>
    </source>
</evidence>
<evidence type="ECO:0000256" key="10">
    <source>
        <dbReference type="ARBA" id="ARBA00023268"/>
    </source>
</evidence>
<evidence type="ECO:0000256" key="7">
    <source>
        <dbReference type="ARBA" id="ARBA00022801"/>
    </source>
</evidence>
<evidence type="ECO:0000256" key="12">
    <source>
        <dbReference type="ARBA" id="ARBA00034000"/>
    </source>
</evidence>
<feature type="domain" description="Penicillin-binding protein transpeptidase" evidence="16">
    <location>
        <begin position="359"/>
        <end position="615"/>
    </location>
</feature>
<dbReference type="GO" id="GO:0071555">
    <property type="term" value="P:cell wall organization"/>
    <property type="evidence" value="ECO:0007669"/>
    <property type="project" value="UniProtKB-KW"/>
</dbReference>
<evidence type="ECO:0000313" key="18">
    <source>
        <dbReference type="EMBL" id="PYE12784.1"/>
    </source>
</evidence>
<evidence type="ECO:0000256" key="2">
    <source>
        <dbReference type="ARBA" id="ARBA00007739"/>
    </source>
</evidence>
<dbReference type="Gene3D" id="1.10.3810.10">
    <property type="entry name" value="Biosynthetic peptidoglycan transglycosylase-like"/>
    <property type="match status" value="1"/>
</dbReference>
<dbReference type="GO" id="GO:0009002">
    <property type="term" value="F:serine-type D-Ala-D-Ala carboxypeptidase activity"/>
    <property type="evidence" value="ECO:0007669"/>
    <property type="project" value="UniProtKB-EC"/>
</dbReference>
<evidence type="ECO:0000256" key="11">
    <source>
        <dbReference type="ARBA" id="ARBA00023316"/>
    </source>
</evidence>
<comment type="caution">
    <text evidence="18">The sequence shown here is derived from an EMBL/GenBank/DDBJ whole genome shotgun (WGS) entry which is preliminary data.</text>
</comment>
<dbReference type="GO" id="GO:0008955">
    <property type="term" value="F:peptidoglycan glycosyltransferase activity"/>
    <property type="evidence" value="ECO:0007669"/>
    <property type="project" value="UniProtKB-EC"/>
</dbReference>
<keyword evidence="6" id="KW-0808">Transferase</keyword>
<proteinExistence type="inferred from homology"/>
<evidence type="ECO:0000256" key="8">
    <source>
        <dbReference type="ARBA" id="ARBA00022960"/>
    </source>
</evidence>
<dbReference type="SUPFAM" id="SSF53955">
    <property type="entry name" value="Lysozyme-like"/>
    <property type="match status" value="1"/>
</dbReference>
<dbReference type="InterPro" id="IPR023346">
    <property type="entry name" value="Lysozyme-like_dom_sf"/>
</dbReference>
<organism evidence="18 19">
    <name type="scientific">Williamsia limnetica</name>
    <dbReference type="NCBI Taxonomy" id="882452"/>
    <lineage>
        <taxon>Bacteria</taxon>
        <taxon>Bacillati</taxon>
        <taxon>Actinomycetota</taxon>
        <taxon>Actinomycetes</taxon>
        <taxon>Mycobacteriales</taxon>
        <taxon>Nocardiaceae</taxon>
        <taxon>Williamsia</taxon>
    </lineage>
</organism>
<feature type="compositionally biased region" description="Polar residues" evidence="14">
    <location>
        <begin position="1"/>
        <end position="14"/>
    </location>
</feature>
<feature type="region of interest" description="Disordered" evidence="14">
    <location>
        <begin position="571"/>
        <end position="591"/>
    </location>
</feature>
<dbReference type="Pfam" id="PF00905">
    <property type="entry name" value="Transpeptidase"/>
    <property type="match status" value="1"/>
</dbReference>
<name>A0A318RF10_WILLI</name>
<feature type="region of interest" description="Disordered" evidence="14">
    <location>
        <begin position="1"/>
        <end position="30"/>
    </location>
</feature>
<feature type="region of interest" description="Disordered" evidence="14">
    <location>
        <begin position="659"/>
        <end position="741"/>
    </location>
</feature>
<dbReference type="Proteomes" id="UP000247591">
    <property type="component" value="Unassembled WGS sequence"/>
</dbReference>
<dbReference type="InterPro" id="IPR050396">
    <property type="entry name" value="Glycosyltr_51/Transpeptidase"/>
</dbReference>
<sequence>MNSGPDGPNRSSWTSEHDGGRPASAGRTPVQKKRRIHKVIAWIIGLGGALLPGFVLVMAAVFLFTYADLSVPAPGDIKQSQIATVVDSRGGEIAKIVPPEGNRTDVPIEEIPLVLQQAVIAAEDREFEENAGFSISGYGRAALGKITGREDAGGGSTITQQYVKNVLTGDEASYQRKFRELAISTKMANEWSKQDILAAYLNTIYFGRGAYGVSAASKAYFNKDIRDITLPEAAVLASSIRSPSYYDPATNLQAAEGRWSYVLDGMVTTGAITEEEAAAQQYPKVVDQQAETGDPASNGPNGLIKRQVLAELGTLNISEEEIRTGGLRVTTTIDPQVQNANVSSANDLREGEPNDIRTAVVSIDPRTGGVKGYFGGNDGNGYDYAQADLQTGSSFKVFALVAALEQGIPLSKNYSSAPFEGAGGFTVNNSDGESCGSCNLATAMKMSLNTVYYRLMMDLNGGPNAVAEAAHRAGIPEVSNSGVKTLQNPDGGVEGGVVLGQYDSRVIDMASAYGTLAASGMFHSPHFVQKVENSKGEVLYERTDNQGERRLPAEVADNTTAALEPIAAYSNGNALDGGERPSASKTGTTQLGDTGLNKDAWMVGYTPQLSTAVWVGTDKGGALKNYSGATIYGSGLPAQIWRTAMNRALDGQPIESFPEPTEIGGVAGVPYEAPPETYTTTTARPPSTTTAPPTTTTPPGVTLAPGVVIPLPGQANPDPDTETETEPTLPAEEGGPGRGSP</sequence>
<dbReference type="GO" id="GO:0008658">
    <property type="term" value="F:penicillin binding"/>
    <property type="evidence" value="ECO:0007669"/>
    <property type="project" value="InterPro"/>
</dbReference>
<accession>A0A318RF10</accession>
<dbReference type="EMBL" id="QJSP01000020">
    <property type="protein sequence ID" value="PYE12784.1"/>
    <property type="molecule type" value="Genomic_DNA"/>
</dbReference>
<keyword evidence="15" id="KW-0812">Transmembrane</keyword>
<dbReference type="PANTHER" id="PTHR32282">
    <property type="entry name" value="BINDING PROTEIN TRANSPEPTIDASE, PUTATIVE-RELATED"/>
    <property type="match status" value="1"/>
</dbReference>
<keyword evidence="10" id="KW-0511">Multifunctional enzyme</keyword>